<proteinExistence type="predicted"/>
<dbReference type="PANTHER" id="PTHR11439:SF467">
    <property type="entry name" value="INTEGRASE CATALYTIC DOMAIN-CONTAINING PROTEIN"/>
    <property type="match status" value="1"/>
</dbReference>
<evidence type="ECO:0008006" key="6">
    <source>
        <dbReference type="Google" id="ProtNLM"/>
    </source>
</evidence>
<evidence type="ECO:0000259" key="3">
    <source>
        <dbReference type="Pfam" id="PF25597"/>
    </source>
</evidence>
<dbReference type="AlphaFoldDB" id="A0A803P493"/>
<dbReference type="EnsemblPlants" id="evm.model.03.1170">
    <property type="protein sequence ID" value="cds.evm.model.03.1170"/>
    <property type="gene ID" value="evm.TU.03.1170"/>
</dbReference>
<feature type="region of interest" description="Disordered" evidence="1">
    <location>
        <begin position="112"/>
        <end position="181"/>
    </location>
</feature>
<dbReference type="InterPro" id="IPR013103">
    <property type="entry name" value="RVT_2"/>
</dbReference>
<evidence type="ECO:0000259" key="2">
    <source>
        <dbReference type="Pfam" id="PF07727"/>
    </source>
</evidence>
<name>A0A803P493_CANSA</name>
<accession>A0A803P493</accession>
<evidence type="ECO:0000313" key="4">
    <source>
        <dbReference type="EnsemblPlants" id="cds.evm.model.03.1170"/>
    </source>
</evidence>
<dbReference type="EMBL" id="UZAU01000287">
    <property type="status" value="NOT_ANNOTATED_CDS"/>
    <property type="molecule type" value="Genomic_DNA"/>
</dbReference>
<dbReference type="InterPro" id="IPR057670">
    <property type="entry name" value="SH3_retrovirus"/>
</dbReference>
<dbReference type="InterPro" id="IPR043502">
    <property type="entry name" value="DNA/RNA_pol_sf"/>
</dbReference>
<dbReference type="Pfam" id="PF07727">
    <property type="entry name" value="RVT_2"/>
    <property type="match status" value="1"/>
</dbReference>
<dbReference type="Pfam" id="PF25597">
    <property type="entry name" value="SH3_retrovirus"/>
    <property type="match status" value="1"/>
</dbReference>
<keyword evidence="5" id="KW-1185">Reference proteome</keyword>
<reference evidence="4" key="1">
    <citation type="submission" date="2018-11" db="EMBL/GenBank/DDBJ databases">
        <authorList>
            <person name="Grassa J C."/>
        </authorList>
    </citation>
    <scope>NUCLEOTIDE SEQUENCE [LARGE SCALE GENOMIC DNA]</scope>
</reference>
<dbReference type="OMA" id="HESAFPF"/>
<protein>
    <recommendedName>
        <fullName evidence="6">Reverse transcriptase Ty1/copia-type domain-containing protein</fullName>
    </recommendedName>
</protein>
<reference evidence="4" key="2">
    <citation type="submission" date="2021-03" db="UniProtKB">
        <authorList>
            <consortium name="EnsemblPlants"/>
        </authorList>
    </citation>
    <scope>IDENTIFICATION</scope>
</reference>
<dbReference type="SUPFAM" id="SSF56672">
    <property type="entry name" value="DNA/RNA polymerases"/>
    <property type="match status" value="1"/>
</dbReference>
<evidence type="ECO:0000256" key="1">
    <source>
        <dbReference type="SAM" id="MobiDB-lite"/>
    </source>
</evidence>
<dbReference type="Proteomes" id="UP000596661">
    <property type="component" value="Chromosome 3"/>
</dbReference>
<feature type="compositionally biased region" description="Low complexity" evidence="1">
    <location>
        <begin position="112"/>
        <end position="167"/>
    </location>
</feature>
<sequence>MPLSFWDEAVRAAAFTINRLPSVVLHNKAPLQVLYNRDPDYSSLRVFGCACFPNIRPYNKNKLQFRSLKCTFLGYSLQHKGYKCLSPTDRLYISRDVLFNELSFPFSEITPSSSPSPHSSLSTSAHIPTVSTTTLPSPNPSTSNSISPSLPSSTSTTHSPSPTNTTPVISPTPPAASTLNTHPMTTRAKAGIHRPKILLAHAIPKSITKALQDEKGNKAINTEMIALVKNKTWSLVRLPDGRTAIGCKWVLRVKENADSSVDKLKARLVAKGFSQEYGFDYTETFSPVVKPTTIRIMLTVALSKNWPIKQLDVNNAFLNGELSEEVYMLQPPGFVDPNQPHLVCKLHKALYGLKQAPRAWFDKLRTVLLSLGFVCSKADNSLFLCISSQYIIFVFIYVDDILVTENSATAIDSLVTKLHTSFALKDLGEIAYFLGIHVHHTSSGLHLSQKKYIQDLLSRVNMQEANSLPTPMPGGEKLSAFGSDAMSDPYLYRSTVGTLHTEAEYRSLANATAEIMWIQSLLSEIDLHLQQPPTIWCDNQSTVLMSANPVLHSRTKHIELDLYFVRERILSKQLIVKHTPAHDQIADILTKAVSSPRFPFLRDKLSLASLAQPFSLRGVLELSLKFVISVISFA</sequence>
<feature type="domain" description="Retroviral polymerase SH3-like" evidence="3">
    <location>
        <begin position="49"/>
        <end position="109"/>
    </location>
</feature>
<feature type="domain" description="Reverse transcriptase Ty1/copia-type" evidence="2">
    <location>
        <begin position="230"/>
        <end position="472"/>
    </location>
</feature>
<evidence type="ECO:0000313" key="5">
    <source>
        <dbReference type="Proteomes" id="UP000596661"/>
    </source>
</evidence>
<organism evidence="4 5">
    <name type="scientific">Cannabis sativa</name>
    <name type="common">Hemp</name>
    <name type="synonym">Marijuana</name>
    <dbReference type="NCBI Taxonomy" id="3483"/>
    <lineage>
        <taxon>Eukaryota</taxon>
        <taxon>Viridiplantae</taxon>
        <taxon>Streptophyta</taxon>
        <taxon>Embryophyta</taxon>
        <taxon>Tracheophyta</taxon>
        <taxon>Spermatophyta</taxon>
        <taxon>Magnoliopsida</taxon>
        <taxon>eudicotyledons</taxon>
        <taxon>Gunneridae</taxon>
        <taxon>Pentapetalae</taxon>
        <taxon>rosids</taxon>
        <taxon>fabids</taxon>
        <taxon>Rosales</taxon>
        <taxon>Cannabaceae</taxon>
        <taxon>Cannabis</taxon>
    </lineage>
</organism>
<dbReference type="Gramene" id="evm.model.03.1170">
    <property type="protein sequence ID" value="cds.evm.model.03.1170"/>
    <property type="gene ID" value="evm.TU.03.1170"/>
</dbReference>
<dbReference type="PANTHER" id="PTHR11439">
    <property type="entry name" value="GAG-POL-RELATED RETROTRANSPOSON"/>
    <property type="match status" value="1"/>
</dbReference>
<dbReference type="CDD" id="cd09272">
    <property type="entry name" value="RNase_HI_RT_Ty1"/>
    <property type="match status" value="1"/>
</dbReference>